<evidence type="ECO:0000256" key="1">
    <source>
        <dbReference type="ARBA" id="ARBA00004337"/>
    </source>
</evidence>
<reference evidence="24 25" key="1">
    <citation type="submission" date="2020-08" db="EMBL/GenBank/DDBJ databases">
        <title>Plant Genome Project.</title>
        <authorList>
            <person name="Zhang R.-G."/>
        </authorList>
    </citation>
    <scope>NUCLEOTIDE SEQUENCE [LARGE SCALE GENOMIC DNA]</scope>
    <source>
        <strain evidence="24">WSP0</strain>
        <tissue evidence="24">Leaf</tissue>
    </source>
</reference>
<evidence type="ECO:0000256" key="6">
    <source>
        <dbReference type="ARBA" id="ARBA00009690"/>
    </source>
</evidence>
<keyword evidence="14" id="KW-0809">Transit peptide</keyword>
<dbReference type="GO" id="GO:0003924">
    <property type="term" value="F:GTPase activity"/>
    <property type="evidence" value="ECO:0007669"/>
    <property type="project" value="InterPro"/>
</dbReference>
<dbReference type="CDD" id="cd02201">
    <property type="entry name" value="FtsZ_type1"/>
    <property type="match status" value="1"/>
</dbReference>
<evidence type="ECO:0000256" key="4">
    <source>
        <dbReference type="ARBA" id="ARBA00004653"/>
    </source>
</evidence>
<evidence type="ECO:0000256" key="8">
    <source>
        <dbReference type="ARBA" id="ARBA00022553"/>
    </source>
</evidence>
<feature type="transmembrane region" description="Helical" evidence="21">
    <location>
        <begin position="406"/>
        <end position="434"/>
    </location>
</feature>
<dbReference type="PRINTS" id="PR00423">
    <property type="entry name" value="CELLDVISFTSZ"/>
</dbReference>
<comment type="subcellular location">
    <subcellularLocation>
        <location evidence="1">Endosome membrane</location>
        <topology evidence="1">Multi-pass membrane protein</topology>
    </subcellularLocation>
    <subcellularLocation>
        <location evidence="4">Golgi apparatus membrane</location>
        <topology evidence="4">Multi-pass membrane protein</topology>
    </subcellularLocation>
    <subcellularLocation>
        <location evidence="2">Plastid</location>
        <location evidence="2">Chloroplast stroma</location>
    </subcellularLocation>
    <subcellularLocation>
        <location evidence="3">Plastid</location>
        <location evidence="3">Chloroplast thylakoid membrane</location>
        <topology evidence="3">Peripheral membrane protein</topology>
    </subcellularLocation>
</comment>
<evidence type="ECO:0000313" key="25">
    <source>
        <dbReference type="Proteomes" id="UP000823749"/>
    </source>
</evidence>
<keyword evidence="7" id="KW-0150">Chloroplast</keyword>
<dbReference type="PANTHER" id="PTHR10766">
    <property type="entry name" value="TRANSMEMBRANE 9 SUPERFAMILY PROTEIN"/>
    <property type="match status" value="1"/>
</dbReference>
<evidence type="ECO:0008006" key="26">
    <source>
        <dbReference type="Google" id="ProtNLM"/>
    </source>
</evidence>
<evidence type="ECO:0000256" key="17">
    <source>
        <dbReference type="ARBA" id="ARBA00023078"/>
    </source>
</evidence>
<sequence>MQQILTRRLSLSLHRFSSMNQQPSRIAILSVLLIATLGFLLPSATASPSDHHYNVGDHVSLFVNKVGPLNNPRTTLDPSADYLVRKKESLGEVLSGDRLTNALYDLKFREDKTAEILCQKKLKEDEIVKFRNAIINEYYFHMFYDDLPFWGFIGKVEEESWALDGKGPKYYLFKHVQFHAFYNGNQVIEIRAFSDPNHVVDVTEDAETSVRFTYSVIWNETSTQFENRMDKYSRASSLPTHRRIHWFSIINSIVIIVLLMGLLMVLFMRHLKNDLKKFTNGDEEEDKEVGWNYIHSDVFKCPPRLLLFCAFLGSGTQLLTMVLLLFSLAFLGVLYPYSRGALCTSLVVIYILTSTICGYSSASLYNQFAETRWERSVLLAGVLYLGPLLSVVSILNTIAICYGATAALPFGTIVVIFLVLVVVNIPLIAIGGVIGHRLRSKFQAPSATKRFPRGIPLSTWYSKTPGQMFVGGLLPFSAIVLELHNLYASMWGYKIYTLPSILFVTFIILVLLVAMLSVGLVYIQLTVEDHEWWWSYCFRYAWRASDTVPFDSSAPQVGEERLVTKLQKKGHFRFVILYCIEVLGILLCLVVDMATCIHSSFSPSDTQNPVPVFSIPRRRFVNESGKKSRAACQKKISVLSRIKCSTNSHRVSPINSKDSFLNLHPEDLMRRGEGNDIATILRKESFGGSSTENLTESYIPSDYNEAKIKVVGVGGGGSNAVNRMIQSSMKGVEFWIVNTDAQAMRMSPVSAANRLQIGKDLTRGLGAGGNPEIGTSAANESKAAIEEAVSGADMVFVTAGMGGGTGTGGAPVMAGIAKSMGILTVGIVTTPFSFEGRRRAIQAQEGIAALRDNVDTLIVIPNDKLLTAVSQSTPVTEAFNLADDILRQGVRGISDIITVPGLVNVDFADVRAIMENAGSSLMGIGTATGKTRARDAALNAVQSPLLDIGIERATGIVWNITGGSDLTLFEVNAAAEVIYDLVDPNANLIFGAVIDPSLSGQVSITLIATGFKRQEESEGRGRGDSNVGVNRRSSYTEGGSVQIPEFLRKKGRSR</sequence>
<feature type="transmembrane region" description="Helical" evidence="21">
    <location>
        <begin position="377"/>
        <end position="400"/>
    </location>
</feature>
<dbReference type="Pfam" id="PF12327">
    <property type="entry name" value="FtsZ_C"/>
    <property type="match status" value="1"/>
</dbReference>
<dbReference type="InterPro" id="IPR000158">
    <property type="entry name" value="Cell_div_FtsZ"/>
</dbReference>
<dbReference type="GO" id="GO:0072657">
    <property type="term" value="P:protein localization to membrane"/>
    <property type="evidence" value="ECO:0007669"/>
    <property type="project" value="TreeGrafter"/>
</dbReference>
<dbReference type="Gene3D" id="3.40.50.1440">
    <property type="entry name" value="Tubulin/FtsZ, GTPase domain"/>
    <property type="match status" value="1"/>
</dbReference>
<evidence type="ECO:0000256" key="3">
    <source>
        <dbReference type="ARBA" id="ARBA00004525"/>
    </source>
</evidence>
<gene>
    <name evidence="24" type="ORF">RHGRI_036733</name>
</gene>
<dbReference type="SUPFAM" id="SSF55307">
    <property type="entry name" value="Tubulin C-terminal domain-like"/>
    <property type="match status" value="1"/>
</dbReference>
<evidence type="ECO:0000256" key="12">
    <source>
        <dbReference type="ARBA" id="ARBA00022741"/>
    </source>
</evidence>
<dbReference type="FunFam" id="3.40.50.1440:FF:000001">
    <property type="entry name" value="Cell division protein FtsZ"/>
    <property type="match status" value="1"/>
</dbReference>
<keyword evidence="17" id="KW-0793">Thylakoid</keyword>
<feature type="transmembrane region" description="Helical" evidence="21">
    <location>
        <begin position="305"/>
        <end position="335"/>
    </location>
</feature>
<dbReference type="GO" id="GO:0010020">
    <property type="term" value="P:chloroplast fission"/>
    <property type="evidence" value="ECO:0007669"/>
    <property type="project" value="UniProtKB-ARBA"/>
</dbReference>
<evidence type="ECO:0000256" key="9">
    <source>
        <dbReference type="ARBA" id="ARBA00022640"/>
    </source>
</evidence>
<accession>A0AAV6HUS8</accession>
<keyword evidence="19 21" id="KW-0472">Membrane</keyword>
<dbReference type="GO" id="GO:0009535">
    <property type="term" value="C:chloroplast thylakoid membrane"/>
    <property type="evidence" value="ECO:0007669"/>
    <property type="project" value="UniProtKB-SubCell"/>
</dbReference>
<dbReference type="GO" id="GO:0009570">
    <property type="term" value="C:chloroplast stroma"/>
    <property type="evidence" value="ECO:0007669"/>
    <property type="project" value="UniProtKB-SubCell"/>
</dbReference>
<evidence type="ECO:0000256" key="19">
    <source>
        <dbReference type="ARBA" id="ARBA00023136"/>
    </source>
</evidence>
<feature type="domain" description="Tubulin/FtsZ GTPase" evidence="22">
    <location>
        <begin position="707"/>
        <end position="901"/>
    </location>
</feature>
<evidence type="ECO:0000256" key="15">
    <source>
        <dbReference type="ARBA" id="ARBA00022989"/>
    </source>
</evidence>
<dbReference type="PROSITE" id="PS01135">
    <property type="entry name" value="FTSZ_2"/>
    <property type="match status" value="1"/>
</dbReference>
<proteinExistence type="inferred from homology"/>
<evidence type="ECO:0000259" key="22">
    <source>
        <dbReference type="SMART" id="SM00864"/>
    </source>
</evidence>
<evidence type="ECO:0000256" key="20">
    <source>
        <dbReference type="SAM" id="MobiDB-lite"/>
    </source>
</evidence>
<keyword evidence="12" id="KW-0547">Nucleotide-binding</keyword>
<dbReference type="InterPro" id="IPR037103">
    <property type="entry name" value="Tubulin/FtsZ-like_C"/>
</dbReference>
<protein>
    <recommendedName>
        <fullName evidence="26">Plastid division protein</fullName>
    </recommendedName>
</protein>
<evidence type="ECO:0000256" key="16">
    <source>
        <dbReference type="ARBA" id="ARBA00023034"/>
    </source>
</evidence>
<evidence type="ECO:0000256" key="2">
    <source>
        <dbReference type="ARBA" id="ARBA00004470"/>
    </source>
</evidence>
<keyword evidence="9" id="KW-0934">Plastid</keyword>
<keyword evidence="18" id="KW-0342">GTP-binding</keyword>
<feature type="transmembrane region" description="Helical" evidence="21">
    <location>
        <begin position="500"/>
        <end position="523"/>
    </location>
</feature>
<dbReference type="SUPFAM" id="SSF52490">
    <property type="entry name" value="Tubulin nucleotide-binding domain-like"/>
    <property type="match status" value="1"/>
</dbReference>
<evidence type="ECO:0000256" key="14">
    <source>
        <dbReference type="ARBA" id="ARBA00022946"/>
    </source>
</evidence>
<dbReference type="FunFam" id="3.30.1330.20:FF:000007">
    <property type="entry name" value="Cell division protein ftsZ, putative"/>
    <property type="match status" value="1"/>
</dbReference>
<dbReference type="SMART" id="SM00865">
    <property type="entry name" value="Tubulin_C"/>
    <property type="match status" value="1"/>
</dbReference>
<dbReference type="NCBIfam" id="TIGR00065">
    <property type="entry name" value="ftsZ"/>
    <property type="match status" value="1"/>
</dbReference>
<feature type="transmembrane region" description="Helical" evidence="21">
    <location>
        <begin position="347"/>
        <end position="365"/>
    </location>
</feature>
<feature type="domain" description="Tubulin/FtsZ 2-layer sandwich" evidence="23">
    <location>
        <begin position="903"/>
        <end position="1020"/>
    </location>
</feature>
<comment type="caution">
    <text evidence="24">The sequence shown here is derived from an EMBL/GenBank/DDBJ whole genome shotgun (WGS) entry which is preliminary data.</text>
</comment>
<dbReference type="InterPro" id="IPR036525">
    <property type="entry name" value="Tubulin/FtsZ_GTPase_sf"/>
</dbReference>
<evidence type="ECO:0000256" key="11">
    <source>
        <dbReference type="ARBA" id="ARBA00022729"/>
    </source>
</evidence>
<dbReference type="EMBL" id="JACTNZ010000013">
    <property type="protein sequence ID" value="KAG5515782.1"/>
    <property type="molecule type" value="Genomic_DNA"/>
</dbReference>
<dbReference type="InterPro" id="IPR003008">
    <property type="entry name" value="Tubulin_FtsZ_GTPase"/>
</dbReference>
<evidence type="ECO:0000256" key="10">
    <source>
        <dbReference type="ARBA" id="ARBA00022692"/>
    </source>
</evidence>
<dbReference type="PANTHER" id="PTHR10766:SF119">
    <property type="entry name" value="TRANSMEMBRANE 9 SUPERFAMILY MEMBER 5"/>
    <property type="match status" value="1"/>
</dbReference>
<feature type="transmembrane region" description="Helical" evidence="21">
    <location>
        <begin position="244"/>
        <end position="267"/>
    </location>
</feature>
<evidence type="ECO:0000259" key="23">
    <source>
        <dbReference type="SMART" id="SM00865"/>
    </source>
</evidence>
<dbReference type="SMART" id="SM00864">
    <property type="entry name" value="Tubulin"/>
    <property type="match status" value="1"/>
</dbReference>
<dbReference type="GO" id="GO:0042802">
    <property type="term" value="F:identical protein binding"/>
    <property type="evidence" value="ECO:0007669"/>
    <property type="project" value="UniProtKB-ARBA"/>
</dbReference>
<dbReference type="HAMAP" id="MF_00909">
    <property type="entry name" value="FtsZ"/>
    <property type="match status" value="1"/>
</dbReference>
<dbReference type="GO" id="GO:0070938">
    <property type="term" value="C:contractile ring"/>
    <property type="evidence" value="ECO:0007669"/>
    <property type="project" value="UniProtKB-ARBA"/>
</dbReference>
<keyword evidence="16" id="KW-0333">Golgi apparatus</keyword>
<organism evidence="24 25">
    <name type="scientific">Rhododendron griersonianum</name>
    <dbReference type="NCBI Taxonomy" id="479676"/>
    <lineage>
        <taxon>Eukaryota</taxon>
        <taxon>Viridiplantae</taxon>
        <taxon>Streptophyta</taxon>
        <taxon>Embryophyta</taxon>
        <taxon>Tracheophyta</taxon>
        <taxon>Spermatophyta</taxon>
        <taxon>Magnoliopsida</taxon>
        <taxon>eudicotyledons</taxon>
        <taxon>Gunneridae</taxon>
        <taxon>Pentapetalae</taxon>
        <taxon>asterids</taxon>
        <taxon>Ericales</taxon>
        <taxon>Ericaceae</taxon>
        <taxon>Ericoideae</taxon>
        <taxon>Rhodoreae</taxon>
        <taxon>Rhododendron</taxon>
    </lineage>
</organism>
<feature type="transmembrane region" description="Helical" evidence="21">
    <location>
        <begin position="468"/>
        <end position="488"/>
    </location>
</feature>
<dbReference type="InterPro" id="IPR008280">
    <property type="entry name" value="Tub_FtsZ_C"/>
</dbReference>
<dbReference type="GO" id="GO:0010008">
    <property type="term" value="C:endosome membrane"/>
    <property type="evidence" value="ECO:0007669"/>
    <property type="project" value="UniProtKB-SubCell"/>
</dbReference>
<evidence type="ECO:0000313" key="24">
    <source>
        <dbReference type="EMBL" id="KAG5515782.1"/>
    </source>
</evidence>
<keyword evidence="15 21" id="KW-1133">Transmembrane helix</keyword>
<evidence type="ECO:0000256" key="7">
    <source>
        <dbReference type="ARBA" id="ARBA00022528"/>
    </source>
</evidence>
<dbReference type="Pfam" id="PF02990">
    <property type="entry name" value="EMP70"/>
    <property type="match status" value="1"/>
</dbReference>
<dbReference type="InterPro" id="IPR024757">
    <property type="entry name" value="FtsZ_C"/>
</dbReference>
<evidence type="ECO:0000256" key="13">
    <source>
        <dbReference type="ARBA" id="ARBA00022753"/>
    </source>
</evidence>
<dbReference type="InterPro" id="IPR004240">
    <property type="entry name" value="EMP70"/>
</dbReference>
<comment type="similarity">
    <text evidence="6">Belongs to the FtsZ family.</text>
</comment>
<evidence type="ECO:0000256" key="21">
    <source>
        <dbReference type="SAM" id="Phobius"/>
    </source>
</evidence>
<keyword evidence="25" id="KW-1185">Reference proteome</keyword>
<dbReference type="GO" id="GO:0005525">
    <property type="term" value="F:GTP binding"/>
    <property type="evidence" value="ECO:0007669"/>
    <property type="project" value="UniProtKB-KW"/>
</dbReference>
<keyword evidence="8" id="KW-0597">Phosphoprotein</keyword>
<evidence type="ECO:0000256" key="18">
    <source>
        <dbReference type="ARBA" id="ARBA00023134"/>
    </source>
</evidence>
<dbReference type="Gene3D" id="3.30.1330.20">
    <property type="entry name" value="Tubulin/FtsZ, C-terminal domain"/>
    <property type="match status" value="1"/>
</dbReference>
<feature type="region of interest" description="Disordered" evidence="20">
    <location>
        <begin position="1015"/>
        <end position="1054"/>
    </location>
</feature>
<dbReference type="Pfam" id="PF00091">
    <property type="entry name" value="Tubulin"/>
    <property type="match status" value="1"/>
</dbReference>
<dbReference type="AlphaFoldDB" id="A0AAV6HUS8"/>
<evidence type="ECO:0000256" key="5">
    <source>
        <dbReference type="ARBA" id="ARBA00005227"/>
    </source>
</evidence>
<feature type="transmembrane region" description="Helical" evidence="21">
    <location>
        <begin position="575"/>
        <end position="594"/>
    </location>
</feature>
<dbReference type="InterPro" id="IPR020805">
    <property type="entry name" value="Cell_div_FtsZ_CS"/>
</dbReference>
<dbReference type="Proteomes" id="UP000823749">
    <property type="component" value="Chromosome 13"/>
</dbReference>
<keyword evidence="10 21" id="KW-0812">Transmembrane</keyword>
<dbReference type="GO" id="GO:0000139">
    <property type="term" value="C:Golgi membrane"/>
    <property type="evidence" value="ECO:0007669"/>
    <property type="project" value="UniProtKB-SubCell"/>
</dbReference>
<comment type="similarity">
    <text evidence="5">Belongs to the nonaspanin (TM9SF) (TC 9.A.2) family.</text>
</comment>
<keyword evidence="11" id="KW-0732">Signal</keyword>
<feature type="compositionally biased region" description="Polar residues" evidence="20">
    <location>
        <begin position="1027"/>
        <end position="1039"/>
    </location>
</feature>
<dbReference type="InterPro" id="IPR018316">
    <property type="entry name" value="Tubulin/FtsZ_2-layer-sand-dom"/>
</dbReference>
<keyword evidence="13" id="KW-0967">Endosome</keyword>
<name>A0AAV6HUS8_9ERIC</name>